<name>A0A2G1QTS0_9HYPH</name>
<feature type="transmembrane region" description="Helical" evidence="7">
    <location>
        <begin position="12"/>
        <end position="31"/>
    </location>
</feature>
<keyword evidence="3" id="KW-1003">Cell membrane</keyword>
<evidence type="ECO:0000256" key="6">
    <source>
        <dbReference type="ARBA" id="ARBA00023136"/>
    </source>
</evidence>
<keyword evidence="6 7" id="KW-0472">Membrane</keyword>
<dbReference type="PROSITE" id="PS50928">
    <property type="entry name" value="ABC_TM1"/>
    <property type="match status" value="1"/>
</dbReference>
<dbReference type="InterPro" id="IPR000515">
    <property type="entry name" value="MetI-like"/>
</dbReference>
<dbReference type="Pfam" id="PF00528">
    <property type="entry name" value="BPD_transp_1"/>
    <property type="match status" value="1"/>
</dbReference>
<dbReference type="InterPro" id="IPR035906">
    <property type="entry name" value="MetI-like_sf"/>
</dbReference>
<comment type="similarity">
    <text evidence="7">Belongs to the binding-protein-dependent transport system permease family.</text>
</comment>
<comment type="subcellular location">
    <subcellularLocation>
        <location evidence="1 7">Cell membrane</location>
        <topology evidence="1 7">Multi-pass membrane protein</topology>
    </subcellularLocation>
</comment>
<keyword evidence="4 7" id="KW-0812">Transmembrane</keyword>
<feature type="transmembrane region" description="Helical" evidence="7">
    <location>
        <begin position="201"/>
        <end position="226"/>
    </location>
</feature>
<feature type="domain" description="ABC transmembrane type-1" evidence="8">
    <location>
        <begin position="89"/>
        <end position="279"/>
    </location>
</feature>
<feature type="transmembrane region" description="Helical" evidence="7">
    <location>
        <begin position="257"/>
        <end position="279"/>
    </location>
</feature>
<gene>
    <name evidence="9" type="ORF">CSC94_02750</name>
</gene>
<keyword evidence="5 7" id="KW-1133">Transmembrane helix</keyword>
<evidence type="ECO:0000256" key="2">
    <source>
        <dbReference type="ARBA" id="ARBA00022448"/>
    </source>
</evidence>
<feature type="transmembrane region" description="Helical" evidence="7">
    <location>
        <begin position="160"/>
        <end position="180"/>
    </location>
</feature>
<evidence type="ECO:0000313" key="9">
    <source>
        <dbReference type="EMBL" id="PHP68923.1"/>
    </source>
</evidence>
<reference evidence="9 10" key="1">
    <citation type="submission" date="2017-10" db="EMBL/GenBank/DDBJ databases">
        <title>Sedimentibacterium mangrovi gen. nov., sp. nov., a novel member of family Phyllobacteriacea isolated from mangrove sediment.</title>
        <authorList>
            <person name="Liao H."/>
            <person name="Tian Y."/>
        </authorList>
    </citation>
    <scope>NUCLEOTIDE SEQUENCE [LARGE SCALE GENOMIC DNA]</scope>
    <source>
        <strain evidence="9 10">X9-2-2</strain>
    </source>
</reference>
<organism evidence="9 10">
    <name type="scientific">Zhengella mangrovi</name>
    <dbReference type="NCBI Taxonomy" id="1982044"/>
    <lineage>
        <taxon>Bacteria</taxon>
        <taxon>Pseudomonadati</taxon>
        <taxon>Pseudomonadota</taxon>
        <taxon>Alphaproteobacteria</taxon>
        <taxon>Hyphomicrobiales</taxon>
        <taxon>Notoacmeibacteraceae</taxon>
        <taxon>Zhengella</taxon>
    </lineage>
</organism>
<dbReference type="PANTHER" id="PTHR32243:SF52">
    <property type="entry name" value="ABC TRANSPORTER PERMEASE PROTEIN"/>
    <property type="match status" value="1"/>
</dbReference>
<dbReference type="Gene3D" id="1.10.3720.10">
    <property type="entry name" value="MetI-like"/>
    <property type="match status" value="1"/>
</dbReference>
<dbReference type="InterPro" id="IPR050901">
    <property type="entry name" value="BP-dep_ABC_trans_perm"/>
</dbReference>
<evidence type="ECO:0000259" key="8">
    <source>
        <dbReference type="PROSITE" id="PS50928"/>
    </source>
</evidence>
<dbReference type="PANTHER" id="PTHR32243">
    <property type="entry name" value="MALTOSE TRANSPORT SYSTEM PERMEASE-RELATED"/>
    <property type="match status" value="1"/>
</dbReference>
<evidence type="ECO:0000313" key="10">
    <source>
        <dbReference type="Proteomes" id="UP000221168"/>
    </source>
</evidence>
<dbReference type="CDD" id="cd06261">
    <property type="entry name" value="TM_PBP2"/>
    <property type="match status" value="1"/>
</dbReference>
<evidence type="ECO:0000256" key="7">
    <source>
        <dbReference type="RuleBase" id="RU363032"/>
    </source>
</evidence>
<evidence type="ECO:0000256" key="3">
    <source>
        <dbReference type="ARBA" id="ARBA00022475"/>
    </source>
</evidence>
<sequence length="294" mass="32745">MVVRSRSSRLLRTFAGWAVVALFAFPLYYWLTVAFKDGNEIFNWPPKVFSFTPTLKNFEEVFGISLGFGFGEQREVLPGGGNWRMGPRLWDSIVIAVLSTFLAVTIATLASYALSRMNFRGRHHFVSWVLSTRMMPPVAVAIPVFFIYKDLKLLDTYTGVILIHALMNLPLAVLLMKSFFDDIPREIDESAMVDGASRWLIFRRIVLPMVKGGIAATAVLCFIFSWTEFLFVLTLTQTGLKTVPVVSSTFVTSTGTAWGNMAALGAAAMIPAFIFILLVQKHLVRGLTLGSVKQ</sequence>
<dbReference type="GO" id="GO:0005886">
    <property type="term" value="C:plasma membrane"/>
    <property type="evidence" value="ECO:0007669"/>
    <property type="project" value="UniProtKB-SubCell"/>
</dbReference>
<dbReference type="GO" id="GO:0055085">
    <property type="term" value="P:transmembrane transport"/>
    <property type="evidence" value="ECO:0007669"/>
    <property type="project" value="InterPro"/>
</dbReference>
<keyword evidence="2 7" id="KW-0813">Transport</keyword>
<accession>A0A2G1QTS0</accession>
<evidence type="ECO:0000256" key="5">
    <source>
        <dbReference type="ARBA" id="ARBA00022989"/>
    </source>
</evidence>
<dbReference type="SUPFAM" id="SSF161098">
    <property type="entry name" value="MetI-like"/>
    <property type="match status" value="1"/>
</dbReference>
<evidence type="ECO:0000256" key="1">
    <source>
        <dbReference type="ARBA" id="ARBA00004651"/>
    </source>
</evidence>
<proteinExistence type="inferred from homology"/>
<dbReference type="RefSeq" id="WP_099303470.1">
    <property type="nucleotide sequence ID" value="NZ_PDVP01000001.1"/>
</dbReference>
<feature type="transmembrane region" description="Helical" evidence="7">
    <location>
        <begin position="93"/>
        <end position="114"/>
    </location>
</feature>
<evidence type="ECO:0000256" key="4">
    <source>
        <dbReference type="ARBA" id="ARBA00022692"/>
    </source>
</evidence>
<dbReference type="Proteomes" id="UP000221168">
    <property type="component" value="Unassembled WGS sequence"/>
</dbReference>
<feature type="transmembrane region" description="Helical" evidence="7">
    <location>
        <begin position="126"/>
        <end position="148"/>
    </location>
</feature>
<dbReference type="EMBL" id="PDVP01000001">
    <property type="protein sequence ID" value="PHP68923.1"/>
    <property type="molecule type" value="Genomic_DNA"/>
</dbReference>
<keyword evidence="10" id="KW-1185">Reference proteome</keyword>
<protein>
    <submittedName>
        <fullName evidence="9">Sugar ABC transporter permease</fullName>
    </submittedName>
</protein>
<dbReference type="AlphaFoldDB" id="A0A2G1QTS0"/>
<comment type="caution">
    <text evidence="9">The sequence shown here is derived from an EMBL/GenBank/DDBJ whole genome shotgun (WGS) entry which is preliminary data.</text>
</comment>
<dbReference type="OrthoDB" id="9815445at2"/>